<dbReference type="InterPro" id="IPR000743">
    <property type="entry name" value="Glyco_hydro_28"/>
</dbReference>
<keyword evidence="7" id="KW-0961">Cell wall biogenesis/degradation</keyword>
<dbReference type="InterPro" id="IPR012334">
    <property type="entry name" value="Pectin_lyas_fold"/>
</dbReference>
<reference evidence="9" key="1">
    <citation type="submission" date="2015-06" db="UniProtKB">
        <authorList>
            <consortium name="EnsemblPlants"/>
        </authorList>
    </citation>
    <scope>IDENTIFICATION</scope>
</reference>
<evidence type="ECO:0000256" key="4">
    <source>
        <dbReference type="ARBA" id="ARBA00022525"/>
    </source>
</evidence>
<evidence type="ECO:0000313" key="9">
    <source>
        <dbReference type="EnsemblPlants" id="EMT25856"/>
    </source>
</evidence>
<keyword evidence="5 8" id="KW-0378">Hydrolase</keyword>
<comment type="similarity">
    <text evidence="2 8">Belongs to the glycosyl hydrolase 28 family.</text>
</comment>
<dbReference type="GO" id="GO:0071555">
    <property type="term" value="P:cell wall organization"/>
    <property type="evidence" value="ECO:0007669"/>
    <property type="project" value="UniProtKB-KW"/>
</dbReference>
<organism evidence="9">
    <name type="scientific">Aegilops tauschii</name>
    <name type="common">Tausch's goatgrass</name>
    <name type="synonym">Aegilops squarrosa</name>
    <dbReference type="NCBI Taxonomy" id="37682"/>
    <lineage>
        <taxon>Eukaryota</taxon>
        <taxon>Viridiplantae</taxon>
        <taxon>Streptophyta</taxon>
        <taxon>Embryophyta</taxon>
        <taxon>Tracheophyta</taxon>
        <taxon>Spermatophyta</taxon>
        <taxon>Magnoliopsida</taxon>
        <taxon>Liliopsida</taxon>
        <taxon>Poales</taxon>
        <taxon>Poaceae</taxon>
        <taxon>BOP clade</taxon>
        <taxon>Pooideae</taxon>
        <taxon>Triticodae</taxon>
        <taxon>Triticeae</taxon>
        <taxon>Triticinae</taxon>
        <taxon>Aegilops</taxon>
    </lineage>
</organism>
<keyword evidence="4" id="KW-0964">Secreted</keyword>
<dbReference type="InterPro" id="IPR011050">
    <property type="entry name" value="Pectin_lyase_fold/virulence"/>
</dbReference>
<dbReference type="Pfam" id="PF00295">
    <property type="entry name" value="Glyco_hydro_28"/>
    <property type="match status" value="1"/>
</dbReference>
<protein>
    <submittedName>
        <fullName evidence="9">Polygalacturonase QRT2</fullName>
    </submittedName>
</protein>
<dbReference type="EnsemblPlants" id="EMT25856">
    <property type="protein sequence ID" value="EMT25856"/>
    <property type="gene ID" value="F775_03733"/>
</dbReference>
<comment type="subcellular location">
    <subcellularLocation>
        <location evidence="1">Secreted</location>
        <location evidence="1">Cell wall</location>
    </subcellularLocation>
</comment>
<dbReference type="GO" id="GO:0004650">
    <property type="term" value="F:polygalacturonase activity"/>
    <property type="evidence" value="ECO:0007669"/>
    <property type="project" value="InterPro"/>
</dbReference>
<keyword evidence="3" id="KW-0134">Cell wall</keyword>
<evidence type="ECO:0000256" key="7">
    <source>
        <dbReference type="ARBA" id="ARBA00023316"/>
    </source>
</evidence>
<dbReference type="AlphaFoldDB" id="M8CQE0"/>
<evidence type="ECO:0000256" key="2">
    <source>
        <dbReference type="ARBA" id="ARBA00008834"/>
    </source>
</evidence>
<evidence type="ECO:0000256" key="1">
    <source>
        <dbReference type="ARBA" id="ARBA00004191"/>
    </source>
</evidence>
<dbReference type="SUPFAM" id="SSF51126">
    <property type="entry name" value="Pectin lyase-like"/>
    <property type="match status" value="1"/>
</dbReference>
<keyword evidence="6 8" id="KW-0326">Glycosidase</keyword>
<evidence type="ECO:0000256" key="5">
    <source>
        <dbReference type="ARBA" id="ARBA00022801"/>
    </source>
</evidence>
<evidence type="ECO:0000256" key="6">
    <source>
        <dbReference type="ARBA" id="ARBA00023295"/>
    </source>
</evidence>
<proteinExistence type="inferred from homology"/>
<dbReference type="Gene3D" id="2.160.20.10">
    <property type="entry name" value="Single-stranded right-handed beta-helix, Pectin lyase-like"/>
    <property type="match status" value="2"/>
</dbReference>
<sequence length="168" mass="18536">MENSLLQSLSSAHCNNLRMTNIRLKDSTDKNMILYDCRQVQVHNVSITSPSDSPNTNGINMGSSNHVNISSCSMHTVWEALEVLVTAQRWWKELQYPTVASSIGRPGRSSEREAIKIMCRKSVPCRGIYLENVDLSWANHSAPTQAVVQNAHGSVTGTVKPQTQLAGN</sequence>
<name>M8CQE0_AEGTA</name>
<evidence type="ECO:0000256" key="3">
    <source>
        <dbReference type="ARBA" id="ARBA00022512"/>
    </source>
</evidence>
<evidence type="ECO:0000256" key="8">
    <source>
        <dbReference type="RuleBase" id="RU361169"/>
    </source>
</evidence>
<dbReference type="GO" id="GO:0005975">
    <property type="term" value="P:carbohydrate metabolic process"/>
    <property type="evidence" value="ECO:0007669"/>
    <property type="project" value="InterPro"/>
</dbReference>
<dbReference type="PANTHER" id="PTHR31375">
    <property type="match status" value="1"/>
</dbReference>
<accession>M8CQE0</accession>